<dbReference type="KEGG" id="crz:D1345_00305"/>
<dbReference type="RefSeq" id="WP_043592488.1">
    <property type="nucleotide sequence ID" value="NZ_CP031968.1"/>
</dbReference>
<proteinExistence type="predicted"/>
<dbReference type="EMBL" id="CP031968">
    <property type="protein sequence ID" value="AXT44743.1"/>
    <property type="molecule type" value="Genomic_DNA"/>
</dbReference>
<protein>
    <submittedName>
        <fullName evidence="2">Uncharacterized protein</fullName>
    </submittedName>
</protein>
<evidence type="ECO:0000256" key="1">
    <source>
        <dbReference type="SAM" id="MobiDB-lite"/>
    </source>
</evidence>
<evidence type="ECO:0000313" key="2">
    <source>
        <dbReference type="EMBL" id="AXT44743.1"/>
    </source>
</evidence>
<sequence length="652" mass="70881">MSYLQFPRLAFSGQFQADVSTVNNDPRHFDNANFEAHFQEFQQADAAGNTKTYNGWWHPTGTAIMRFANCQVTSLRGPSGILVTNPAQDPLLSCSVGNAIGRPSAKMVDLDPDWQLASNVYGLAVSLLKPDGTPLMTADYQSNPFRDLWFGRGQGNGSDMGASAIFQSVLTNIHWHLDGFDSPLLARLIELSDQDRLSIRLTTYGYDMNAGSPLFGYGTVLGAIGPAYTGQPRSFILGRRFMPTTQNSLQDSVSGNGIGCFSSWLDPDSASLQVDLSNALPLDGNNQIAALPALQYAILHNALTAQDAEIGPDDYTVIAGVDASQTLQDQQSGIQSVPLSETQLRLASQPLPLAIVQPVDAQGRATVCVREVLLGNEVRAEDFAIRLDPNHPDKNHLHTHIYAACYGQPLAGAELAFWAGAPMLDYGNTPADATAGTTPRALLPVNNVPNAAIRISPAAPITDQAGRAAITLHGPESFGTPREYMDGQLFTLSYNLAGSDPALQQHYDNLAVVVFSSFPQPGQDIDLDNPRWEDVQPILQQYANLYPVMSQGLFDFSKQAVADASAFIMRFVFDKPIEDPDQMPVTRDLSASKRRMLINYFQNVIDRTGKTFDRQLMYGKRCPLRQSAPPSQADIAATLSSPSASKLRKPRG</sequence>
<accession>A0AAD0RV02</accession>
<reference evidence="2 3" key="1">
    <citation type="submission" date="2018-08" db="EMBL/GenBank/DDBJ databases">
        <title>Complete genome sequence of JP2-74.</title>
        <authorList>
            <person name="Wu L."/>
        </authorList>
    </citation>
    <scope>NUCLEOTIDE SEQUENCE [LARGE SCALE GENOMIC DNA]</scope>
    <source>
        <strain evidence="2 3">JP2-74</strain>
    </source>
</reference>
<evidence type="ECO:0000313" key="3">
    <source>
        <dbReference type="Proteomes" id="UP000259465"/>
    </source>
</evidence>
<keyword evidence="3" id="KW-1185">Reference proteome</keyword>
<dbReference type="Proteomes" id="UP000259465">
    <property type="component" value="Chromosome"/>
</dbReference>
<feature type="region of interest" description="Disordered" evidence="1">
    <location>
        <begin position="625"/>
        <end position="652"/>
    </location>
</feature>
<name>A0AAD0RV02_9NEIS</name>
<organism evidence="2 3">
    <name type="scientific">Chromobacterium rhizoryzae</name>
    <dbReference type="NCBI Taxonomy" id="1778675"/>
    <lineage>
        <taxon>Bacteria</taxon>
        <taxon>Pseudomonadati</taxon>
        <taxon>Pseudomonadota</taxon>
        <taxon>Betaproteobacteria</taxon>
        <taxon>Neisseriales</taxon>
        <taxon>Chromobacteriaceae</taxon>
        <taxon>Chromobacterium</taxon>
    </lineage>
</organism>
<gene>
    <name evidence="2" type="ORF">D1345_00305</name>
</gene>
<dbReference type="AlphaFoldDB" id="A0AAD0RV02"/>